<evidence type="ECO:0000313" key="2">
    <source>
        <dbReference type="EMBL" id="MFD2674799.1"/>
    </source>
</evidence>
<protein>
    <submittedName>
        <fullName evidence="2">Uncharacterized protein</fullName>
    </submittedName>
</protein>
<dbReference type="Proteomes" id="UP001597453">
    <property type="component" value="Unassembled WGS sequence"/>
</dbReference>
<evidence type="ECO:0000313" key="3">
    <source>
        <dbReference type="Proteomes" id="UP001597453"/>
    </source>
</evidence>
<gene>
    <name evidence="2" type="ORF">ACFSUQ_05720</name>
</gene>
<comment type="caution">
    <text evidence="2">The sequence shown here is derived from an EMBL/GenBank/DDBJ whole genome shotgun (WGS) entry which is preliminary data.</text>
</comment>
<name>A0ABW5RJX4_9MICO</name>
<accession>A0ABW5RJX4</accession>
<sequence>MADDMRRALTERRELVEARADAVLDRGINEGESWVVGLGAVPSDPKQLAAWRRSARVVAAYRDRYQVGADPALGAAAESTSQKRDRAAAEAALKSTQSAARRPRPEVPVRQREARGLRF</sequence>
<feature type="region of interest" description="Disordered" evidence="1">
    <location>
        <begin position="74"/>
        <end position="119"/>
    </location>
</feature>
<keyword evidence="3" id="KW-1185">Reference proteome</keyword>
<feature type="compositionally biased region" description="Basic and acidic residues" evidence="1">
    <location>
        <begin position="103"/>
        <end position="119"/>
    </location>
</feature>
<proteinExistence type="predicted"/>
<reference evidence="3" key="1">
    <citation type="journal article" date="2019" name="Int. J. Syst. Evol. Microbiol.">
        <title>The Global Catalogue of Microorganisms (GCM) 10K type strain sequencing project: providing services to taxonomists for standard genome sequencing and annotation.</title>
        <authorList>
            <consortium name="The Broad Institute Genomics Platform"/>
            <consortium name="The Broad Institute Genome Sequencing Center for Infectious Disease"/>
            <person name="Wu L."/>
            <person name="Ma J."/>
        </authorList>
    </citation>
    <scope>NUCLEOTIDE SEQUENCE [LARGE SCALE GENOMIC DNA]</scope>
    <source>
        <strain evidence="3">TISTR 1511</strain>
    </source>
</reference>
<organism evidence="2 3">
    <name type="scientific">Gulosibacter bifidus</name>
    <dbReference type="NCBI Taxonomy" id="272239"/>
    <lineage>
        <taxon>Bacteria</taxon>
        <taxon>Bacillati</taxon>
        <taxon>Actinomycetota</taxon>
        <taxon>Actinomycetes</taxon>
        <taxon>Micrococcales</taxon>
        <taxon>Microbacteriaceae</taxon>
        <taxon>Gulosibacter</taxon>
    </lineage>
</organism>
<dbReference type="EMBL" id="JBHUNF010000003">
    <property type="protein sequence ID" value="MFD2674799.1"/>
    <property type="molecule type" value="Genomic_DNA"/>
</dbReference>
<evidence type="ECO:0000256" key="1">
    <source>
        <dbReference type="SAM" id="MobiDB-lite"/>
    </source>
</evidence>
<dbReference type="RefSeq" id="WP_066056101.1">
    <property type="nucleotide sequence ID" value="NZ_JBHUNF010000003.1"/>
</dbReference>